<reference evidence="2" key="1">
    <citation type="journal article" date="2014" name="Front. Microbiol.">
        <title>High frequency of phylogenetically diverse reductive dehalogenase-homologous genes in deep subseafloor sedimentary metagenomes.</title>
        <authorList>
            <person name="Kawai M."/>
            <person name="Futagami T."/>
            <person name="Toyoda A."/>
            <person name="Takaki Y."/>
            <person name="Nishi S."/>
            <person name="Hori S."/>
            <person name="Arai W."/>
            <person name="Tsubouchi T."/>
            <person name="Morono Y."/>
            <person name="Uchiyama I."/>
            <person name="Ito T."/>
            <person name="Fujiyama A."/>
            <person name="Inagaki F."/>
            <person name="Takami H."/>
        </authorList>
    </citation>
    <scope>NUCLEOTIDE SEQUENCE</scope>
    <source>
        <strain evidence="2">Expedition CK06-06</strain>
    </source>
</reference>
<sequence length="58" mass="6626">MAPELELLIKGLMKFKKSLLNIVQKENGQMALILAFVFLAVLGTIGISFLYRMRLEDR</sequence>
<feature type="transmembrane region" description="Helical" evidence="1">
    <location>
        <begin position="30"/>
        <end position="51"/>
    </location>
</feature>
<feature type="non-terminal residue" evidence="2">
    <location>
        <position position="58"/>
    </location>
</feature>
<proteinExistence type="predicted"/>
<name>X1LDU8_9ZZZZ</name>
<accession>X1LDU8</accession>
<comment type="caution">
    <text evidence="2">The sequence shown here is derived from an EMBL/GenBank/DDBJ whole genome shotgun (WGS) entry which is preliminary data.</text>
</comment>
<evidence type="ECO:0000313" key="2">
    <source>
        <dbReference type="EMBL" id="GAI04006.1"/>
    </source>
</evidence>
<organism evidence="2">
    <name type="scientific">marine sediment metagenome</name>
    <dbReference type="NCBI Taxonomy" id="412755"/>
    <lineage>
        <taxon>unclassified sequences</taxon>
        <taxon>metagenomes</taxon>
        <taxon>ecological metagenomes</taxon>
    </lineage>
</organism>
<protein>
    <submittedName>
        <fullName evidence="2">Uncharacterized protein</fullName>
    </submittedName>
</protein>
<gene>
    <name evidence="2" type="ORF">S06H3_19158</name>
</gene>
<keyword evidence="1" id="KW-0472">Membrane</keyword>
<keyword evidence="1" id="KW-0812">Transmembrane</keyword>
<dbReference type="EMBL" id="BARV01009780">
    <property type="protein sequence ID" value="GAI04006.1"/>
    <property type="molecule type" value="Genomic_DNA"/>
</dbReference>
<evidence type="ECO:0000256" key="1">
    <source>
        <dbReference type="SAM" id="Phobius"/>
    </source>
</evidence>
<keyword evidence="1" id="KW-1133">Transmembrane helix</keyword>
<dbReference type="AlphaFoldDB" id="X1LDU8"/>